<dbReference type="Gene3D" id="3.20.20.80">
    <property type="entry name" value="Glycosidases"/>
    <property type="match status" value="1"/>
</dbReference>
<dbReference type="Pfam" id="PF02836">
    <property type="entry name" value="Glyco_hydro_2_C"/>
    <property type="match status" value="1"/>
</dbReference>
<feature type="domain" description="Glycosyl hydrolases family 2 sugar binding" evidence="9">
    <location>
        <begin position="53"/>
        <end position="179"/>
    </location>
</feature>
<dbReference type="PROSITE" id="PS00608">
    <property type="entry name" value="GLYCOSYL_HYDROL_F2_2"/>
    <property type="match status" value="1"/>
</dbReference>
<dbReference type="SUPFAM" id="SSF51445">
    <property type="entry name" value="(Trans)glycosidases"/>
    <property type="match status" value="1"/>
</dbReference>
<dbReference type="Gene3D" id="2.60.120.260">
    <property type="entry name" value="Galactose-binding domain-like"/>
    <property type="match status" value="1"/>
</dbReference>
<dbReference type="GO" id="GO:0004566">
    <property type="term" value="F:beta-glucuronidase activity"/>
    <property type="evidence" value="ECO:0007669"/>
    <property type="project" value="UniProtKB-EC"/>
</dbReference>
<evidence type="ECO:0000313" key="10">
    <source>
        <dbReference type="EMBL" id="EEW37782.1"/>
    </source>
</evidence>
<accession>C8NF73</accession>
<dbReference type="EC" id="3.2.1.31" evidence="2"/>
<dbReference type="InterPro" id="IPR008979">
    <property type="entry name" value="Galactose-bd-like_sf"/>
</dbReference>
<comment type="caution">
    <text evidence="10">The sequence shown here is derived from an EMBL/GenBank/DDBJ whole genome shotgun (WGS) entry which is preliminary data.</text>
</comment>
<evidence type="ECO:0000259" key="8">
    <source>
        <dbReference type="Pfam" id="PF02836"/>
    </source>
</evidence>
<dbReference type="PRINTS" id="PR00132">
    <property type="entry name" value="GLHYDRLASE2"/>
</dbReference>
<feature type="domain" description="Glycoside hydrolase family 2 immunoglobulin-like beta-sandwich" evidence="7">
    <location>
        <begin position="181"/>
        <end position="272"/>
    </location>
</feature>
<dbReference type="AlphaFoldDB" id="C8NF73"/>
<dbReference type="GO" id="GO:0030246">
    <property type="term" value="F:carbohydrate binding"/>
    <property type="evidence" value="ECO:0007669"/>
    <property type="project" value="TreeGrafter"/>
</dbReference>
<dbReference type="SUPFAM" id="SSF49785">
    <property type="entry name" value="Galactose-binding domain-like"/>
    <property type="match status" value="1"/>
</dbReference>
<keyword evidence="5 6" id="KW-0326">Glycosidase</keyword>
<dbReference type="eggNOG" id="COG3250">
    <property type="taxonomic scope" value="Bacteria"/>
</dbReference>
<dbReference type="Gene3D" id="2.60.40.10">
    <property type="entry name" value="Immunoglobulins"/>
    <property type="match status" value="1"/>
</dbReference>
<dbReference type="InterPro" id="IPR036156">
    <property type="entry name" value="Beta-gal/glucu_dom_sf"/>
</dbReference>
<comment type="similarity">
    <text evidence="1 6">Belongs to the glycosyl hydrolase 2 family.</text>
</comment>
<evidence type="ECO:0000256" key="6">
    <source>
        <dbReference type="RuleBase" id="RU361154"/>
    </source>
</evidence>
<evidence type="ECO:0000256" key="1">
    <source>
        <dbReference type="ARBA" id="ARBA00007401"/>
    </source>
</evidence>
<evidence type="ECO:0000256" key="3">
    <source>
        <dbReference type="ARBA" id="ARBA00016205"/>
    </source>
</evidence>
<reference evidence="10 11" key="1">
    <citation type="submission" date="2009-08" db="EMBL/GenBank/DDBJ databases">
        <authorList>
            <person name="Muzny D."/>
            <person name="Qin X."/>
            <person name="Deng J."/>
            <person name="Jiang H."/>
            <person name="Liu Y."/>
            <person name="Qu J."/>
            <person name="Song X.-Z."/>
            <person name="Zhang L."/>
            <person name="Thornton R."/>
            <person name="Coyle M."/>
            <person name="Francisco L."/>
            <person name="Jackson L."/>
            <person name="Javaid M."/>
            <person name="Korchina V."/>
            <person name="Kovar C."/>
            <person name="Mata R."/>
            <person name="Mathew T."/>
            <person name="Ngo R."/>
            <person name="Nguyen L."/>
            <person name="Nguyen N."/>
            <person name="Okwuonu G."/>
            <person name="Ongeri F."/>
            <person name="Pham C."/>
            <person name="Simmons D."/>
            <person name="Wilczek-Boney K."/>
            <person name="Hale W."/>
            <person name="Jakkamsetti A."/>
            <person name="Pham P."/>
            <person name="Ruth R."/>
            <person name="San Lucas F."/>
            <person name="Warren J."/>
            <person name="Zhang J."/>
            <person name="Zhao Z."/>
            <person name="Zhou C."/>
            <person name="Zhu D."/>
            <person name="Lee S."/>
            <person name="Bess C."/>
            <person name="Blankenburg K."/>
            <person name="Forbes L."/>
            <person name="Fu Q."/>
            <person name="Gubbala S."/>
            <person name="Hirani K."/>
            <person name="Jayaseelan J.C."/>
            <person name="Lara F."/>
            <person name="Munidasa M."/>
            <person name="Palculict T."/>
            <person name="Patil S."/>
            <person name="Pu L.-L."/>
            <person name="Saada N."/>
            <person name="Tang L."/>
            <person name="Weissenberger G."/>
            <person name="Zhu Y."/>
            <person name="Hemphill L."/>
            <person name="Shang Y."/>
            <person name="Youmans B."/>
            <person name="Ayvaz T."/>
            <person name="Ross M."/>
            <person name="Santibanez J."/>
            <person name="Aqrawi P."/>
            <person name="Gross S."/>
            <person name="Joshi V."/>
            <person name="Fowler G."/>
            <person name="Nazareth L."/>
            <person name="Reid J."/>
            <person name="Worley K."/>
            <person name="Petrosino J."/>
            <person name="Highlander S."/>
            <person name="Gibbs R."/>
        </authorList>
    </citation>
    <scope>NUCLEOTIDE SEQUENCE [LARGE SCALE GENOMIC DNA]</scope>
    <source>
        <strain evidence="10 11">ATCC 49175</strain>
    </source>
</reference>
<dbReference type="PANTHER" id="PTHR10066:SF67">
    <property type="entry name" value="BETA-GLUCURONIDASE"/>
    <property type="match status" value="1"/>
</dbReference>
<dbReference type="Proteomes" id="UP000005926">
    <property type="component" value="Unassembled WGS sequence"/>
</dbReference>
<gene>
    <name evidence="10" type="primary">uidA</name>
    <name evidence="10" type="ORF">HMPREF0444_0568</name>
</gene>
<dbReference type="PANTHER" id="PTHR10066">
    <property type="entry name" value="BETA-GLUCURONIDASE"/>
    <property type="match status" value="1"/>
</dbReference>
<dbReference type="Pfam" id="PF00703">
    <property type="entry name" value="Glyco_hydro_2"/>
    <property type="match status" value="1"/>
</dbReference>
<name>C8NF73_9LACT</name>
<sequence>MLYPVLNAKRKRYSLDGVWNFKQGEYVPGVDPRLSTEDLMVVPSSFNDVAVESEKRYFIGDNWYERTFAVPSFESDEELVLRFGSVTHQAKVYVNGQLLGEHIGGFTPFEVRIPEELTREKELLISVCANNILDHTTLPVGNYSEEKLPDGTVKKKVSENFDFFNYAGIQRPVQLLVLPKARIEDIVVTYDVHENDATVKVVVEHTANGGTAKVTLLDEDGEVVAKGEAESELEIVNVHRWEVLDAYLYTAKVELFAGDELVDEYEELFGVRTVRVEKGQFLVNDKPVYFKGFGKHEDSYVNGRGFNEAVNLMDLNLMKNVGANSYRTAHYPYSEEMMRLSDRMGFLVIDEVPAVGLFANFTAALSMNSGGTKPIKTWEFYQTMENHKLALKELVARDKNHACVVLWSVANEPDGAGEGADKYFEPLVKICERVRSTKTSNNCCEYYDGNTRTGFNFSID</sequence>
<evidence type="ECO:0000259" key="9">
    <source>
        <dbReference type="Pfam" id="PF02837"/>
    </source>
</evidence>
<dbReference type="HOGENOM" id="CLU_006501_6_2_9"/>
<dbReference type="InterPro" id="IPR006104">
    <property type="entry name" value="Glyco_hydro_2_N"/>
</dbReference>
<dbReference type="Pfam" id="PF02837">
    <property type="entry name" value="Glyco_hydro_2_N"/>
    <property type="match status" value="1"/>
</dbReference>
<dbReference type="SUPFAM" id="SSF49303">
    <property type="entry name" value="beta-Galactosidase/glucuronidase domain"/>
    <property type="match status" value="1"/>
</dbReference>
<evidence type="ECO:0000313" key="11">
    <source>
        <dbReference type="Proteomes" id="UP000005926"/>
    </source>
</evidence>
<dbReference type="GO" id="GO:0005975">
    <property type="term" value="P:carbohydrate metabolic process"/>
    <property type="evidence" value="ECO:0007669"/>
    <property type="project" value="InterPro"/>
</dbReference>
<dbReference type="STRING" id="638301.HMPREF0444_0568"/>
<dbReference type="NCBIfam" id="NF007538">
    <property type="entry name" value="PRK10150.1"/>
    <property type="match status" value="1"/>
</dbReference>
<dbReference type="GO" id="GO:0019391">
    <property type="term" value="P:glucuronoside catabolic process"/>
    <property type="evidence" value="ECO:0007669"/>
    <property type="project" value="TreeGrafter"/>
</dbReference>
<dbReference type="InterPro" id="IPR023232">
    <property type="entry name" value="Glyco_hydro_2_AS"/>
</dbReference>
<dbReference type="EMBL" id="ACKZ01000012">
    <property type="protein sequence ID" value="EEW37782.1"/>
    <property type="molecule type" value="Genomic_DNA"/>
</dbReference>
<dbReference type="InterPro" id="IPR013783">
    <property type="entry name" value="Ig-like_fold"/>
</dbReference>
<evidence type="ECO:0000256" key="4">
    <source>
        <dbReference type="ARBA" id="ARBA00022801"/>
    </source>
</evidence>
<evidence type="ECO:0000259" key="7">
    <source>
        <dbReference type="Pfam" id="PF00703"/>
    </source>
</evidence>
<dbReference type="InterPro" id="IPR006103">
    <property type="entry name" value="Glyco_hydro_2_cat"/>
</dbReference>
<dbReference type="InterPro" id="IPR017853">
    <property type="entry name" value="GH"/>
</dbReference>
<keyword evidence="11" id="KW-1185">Reference proteome</keyword>
<organism evidence="10 11">
    <name type="scientific">Granulicatella adiacens ATCC 49175</name>
    <dbReference type="NCBI Taxonomy" id="638301"/>
    <lineage>
        <taxon>Bacteria</taxon>
        <taxon>Bacillati</taxon>
        <taxon>Bacillota</taxon>
        <taxon>Bacilli</taxon>
        <taxon>Lactobacillales</taxon>
        <taxon>Carnobacteriaceae</taxon>
        <taxon>Granulicatella</taxon>
    </lineage>
</organism>
<dbReference type="PROSITE" id="PS00719">
    <property type="entry name" value="GLYCOSYL_HYDROL_F2_1"/>
    <property type="match status" value="1"/>
</dbReference>
<feature type="domain" description="Glycoside hydrolase family 2 catalytic" evidence="8">
    <location>
        <begin position="274"/>
        <end position="436"/>
    </location>
</feature>
<evidence type="ECO:0000256" key="2">
    <source>
        <dbReference type="ARBA" id="ARBA00012761"/>
    </source>
</evidence>
<dbReference type="InterPro" id="IPR006101">
    <property type="entry name" value="Glyco_hydro_2"/>
</dbReference>
<keyword evidence="4 6" id="KW-0378">Hydrolase</keyword>
<protein>
    <recommendedName>
        <fullName evidence="3">Beta-glucuronidase</fullName>
        <ecNumber evidence="2">3.2.1.31</ecNumber>
    </recommendedName>
</protein>
<dbReference type="InterPro" id="IPR023230">
    <property type="entry name" value="Glyco_hydro_2_CS"/>
</dbReference>
<proteinExistence type="inferred from homology"/>
<dbReference type="InterPro" id="IPR006102">
    <property type="entry name" value="Ig-like_GH2"/>
</dbReference>
<evidence type="ECO:0000256" key="5">
    <source>
        <dbReference type="ARBA" id="ARBA00023295"/>
    </source>
</evidence>